<dbReference type="Proteomes" id="UP000182178">
    <property type="component" value="Unassembled WGS sequence"/>
</dbReference>
<gene>
    <name evidence="2" type="ORF">Ga0061061_106117</name>
</gene>
<accession>A0ABM9U629</accession>
<evidence type="ECO:0000313" key="3">
    <source>
        <dbReference type="Proteomes" id="UP000182178"/>
    </source>
</evidence>
<reference evidence="2 3" key="1">
    <citation type="submission" date="2015-08" db="EMBL/GenBank/DDBJ databases">
        <authorList>
            <person name="Varghese N."/>
        </authorList>
    </citation>
    <scope>NUCLEOTIDE SEQUENCE [LARGE SCALE GENOMIC DNA]</scope>
    <source>
        <strain evidence="2 3">DSM 18167</strain>
    </source>
</reference>
<name>A0ABM9U629_9HYPH</name>
<organism evidence="2 3">
    <name type="scientific">Chelatococcus sambhunathii</name>
    <dbReference type="NCBI Taxonomy" id="363953"/>
    <lineage>
        <taxon>Bacteria</taxon>
        <taxon>Pseudomonadati</taxon>
        <taxon>Pseudomonadota</taxon>
        <taxon>Alphaproteobacteria</taxon>
        <taxon>Hyphomicrobiales</taxon>
        <taxon>Chelatococcaceae</taxon>
        <taxon>Chelatococcus</taxon>
    </lineage>
</organism>
<feature type="compositionally biased region" description="Low complexity" evidence="1">
    <location>
        <begin position="135"/>
        <end position="147"/>
    </location>
</feature>
<evidence type="ECO:0008006" key="4">
    <source>
        <dbReference type="Google" id="ProtNLM"/>
    </source>
</evidence>
<keyword evidence="3" id="KW-1185">Reference proteome</keyword>
<feature type="compositionally biased region" description="Pro residues" evidence="1">
    <location>
        <begin position="13"/>
        <end position="28"/>
    </location>
</feature>
<comment type="caution">
    <text evidence="2">The sequence shown here is derived from an EMBL/GenBank/DDBJ whole genome shotgun (WGS) entry which is preliminary data.</text>
</comment>
<evidence type="ECO:0000256" key="1">
    <source>
        <dbReference type="SAM" id="MobiDB-lite"/>
    </source>
</evidence>
<protein>
    <recommendedName>
        <fullName evidence="4">Homeodomain-like domain</fullName>
    </recommendedName>
</protein>
<proteinExistence type="predicted"/>
<evidence type="ECO:0000313" key="2">
    <source>
        <dbReference type="EMBL" id="CUA89022.1"/>
    </source>
</evidence>
<sequence>MMDRSPRVGQTTPPSPAPTFQTPPPFPPLVLLSPNGLHECGHTPPASPPADVRSWDSTTALGAGGRGTAEVPSSLPAPHRSRPDASPGTAVSGASPVSIERPGSVMAAQQTLGAAPQAPDTPAAHDRAGSSMSRTTTLETAESPTTSTAAAIQRALDAYDGQLARIRPMLTPLEHAILDRPHQNNKDLARANNVSEHTVWERRQAFLRCGLVTTAAYGGVQENRIERQKIGEALKKRPWIESKDLAKQLNVSYPLVQSERRIKERTDQFRWALGLADEPPAARQRPPTQVLPVWTVPRPDGTLLTVRPEDRQEVLDRLHPGATTYELLEPLERRYGPIGYSTLNRWLGL</sequence>
<feature type="region of interest" description="Disordered" evidence="1">
    <location>
        <begin position="1"/>
        <end position="97"/>
    </location>
</feature>
<dbReference type="EMBL" id="CYHC01000006">
    <property type="protein sequence ID" value="CUA89022.1"/>
    <property type="molecule type" value="Genomic_DNA"/>
</dbReference>
<feature type="region of interest" description="Disordered" evidence="1">
    <location>
        <begin position="110"/>
        <end position="147"/>
    </location>
</feature>